<dbReference type="PANTHER" id="PTHR38166">
    <property type="entry name" value="C2H2-TYPE DOMAIN-CONTAINING PROTEIN-RELATED"/>
    <property type="match status" value="1"/>
</dbReference>
<reference evidence="2 3" key="1">
    <citation type="journal article" date="2015" name="BMC Genomics">
        <title>Gene expression during zombie ant biting behavior reflects the complexity underlying fungal parasitic behavioral manipulation.</title>
        <authorList>
            <person name="de Bekker C."/>
            <person name="Ohm R.A."/>
            <person name="Loreto R.G."/>
            <person name="Sebastian A."/>
            <person name="Albert I."/>
            <person name="Merrow M."/>
            <person name="Brachmann A."/>
            <person name="Hughes D.P."/>
        </authorList>
    </citation>
    <scope>NUCLEOTIDE SEQUENCE [LARGE SCALE GENOMIC DNA]</scope>
    <source>
        <strain evidence="2 3">SC16a</strain>
    </source>
</reference>
<keyword evidence="3" id="KW-1185">Reference proteome</keyword>
<organism evidence="2 3">
    <name type="scientific">Ophiocordyceps unilateralis</name>
    <name type="common">Zombie-ant fungus</name>
    <name type="synonym">Torrubia unilateralis</name>
    <dbReference type="NCBI Taxonomy" id="268505"/>
    <lineage>
        <taxon>Eukaryota</taxon>
        <taxon>Fungi</taxon>
        <taxon>Dikarya</taxon>
        <taxon>Ascomycota</taxon>
        <taxon>Pezizomycotina</taxon>
        <taxon>Sordariomycetes</taxon>
        <taxon>Hypocreomycetidae</taxon>
        <taxon>Hypocreales</taxon>
        <taxon>Ophiocordycipitaceae</taxon>
        <taxon>Ophiocordyceps</taxon>
    </lineage>
</organism>
<dbReference type="EMBL" id="LAZP02000027">
    <property type="protein sequence ID" value="PFH62493.1"/>
    <property type="molecule type" value="Genomic_DNA"/>
</dbReference>
<protein>
    <recommendedName>
        <fullName evidence="4">C2H2-type domain-containing protein</fullName>
    </recommendedName>
</protein>
<evidence type="ECO:0000313" key="3">
    <source>
        <dbReference type="Proteomes" id="UP000037136"/>
    </source>
</evidence>
<dbReference type="STRING" id="268505.A0A2A9PNL7"/>
<dbReference type="OrthoDB" id="3521097at2759"/>
<dbReference type="Proteomes" id="UP000037136">
    <property type="component" value="Unassembled WGS sequence"/>
</dbReference>
<dbReference type="AlphaFoldDB" id="A0A2A9PNL7"/>
<reference evidence="2 3" key="2">
    <citation type="journal article" date="2017" name="Sci. Rep.">
        <title>Ant-infecting Ophiocordyceps genomes reveal a high diversity of potential behavioral manipulation genes and a possible major role for enterotoxins.</title>
        <authorList>
            <person name="de Bekker C."/>
            <person name="Ohm R.A."/>
            <person name="Evans H.C."/>
            <person name="Brachmann A."/>
            <person name="Hughes D.P."/>
        </authorList>
    </citation>
    <scope>NUCLEOTIDE SEQUENCE [LARGE SCALE GENOMIC DNA]</scope>
    <source>
        <strain evidence="2 3">SC16a</strain>
    </source>
</reference>
<gene>
    <name evidence="2" type="ORF">XA68_13395</name>
</gene>
<accession>A0A2A9PNL7</accession>
<feature type="region of interest" description="Disordered" evidence="1">
    <location>
        <begin position="1"/>
        <end position="82"/>
    </location>
</feature>
<feature type="compositionally biased region" description="Polar residues" evidence="1">
    <location>
        <begin position="310"/>
        <end position="319"/>
    </location>
</feature>
<name>A0A2A9PNL7_OPHUN</name>
<evidence type="ECO:0000256" key="1">
    <source>
        <dbReference type="SAM" id="MobiDB-lite"/>
    </source>
</evidence>
<comment type="caution">
    <text evidence="2">The sequence shown here is derived from an EMBL/GenBank/DDBJ whole genome shotgun (WGS) entry which is preliminary data.</text>
</comment>
<evidence type="ECO:0008006" key="4">
    <source>
        <dbReference type="Google" id="ProtNLM"/>
    </source>
</evidence>
<sequence length="380" mass="42305">MHPDGETIGLTPKGSSQHASCMRELPLSSPARSTPDTGGRFDAPIKNGTKRKRDDDEDEESSDKNLPGRPTPKSDHGEGIGDEPTLELACPFYKSKPVRYRSCANKVLKGMARVKLHLWRCHLMPIHCAICLVEFDSEAGRDDHLRQQSCELREPRQLEGITEEQKKRLKRRVDTKKTRSEQWYDMFAVLFPDEPRPVTPFVERLVSHELLALQDFMTNEWPGMLDLLFDERLPAELRPQRHLVRAFSAGLMEELVVNVLGRLEAGHQPRRLDNSKASTPERAGFPVFGPVSPRLPDGAGPDPWLPPGTPTAQSSSAQQLSEFDALAALAALSSNSSAPQQEALPNMEFDDGIFYFNEPPPTPYLVCSPSGPRPRVGSAT</sequence>
<proteinExistence type="predicted"/>
<feature type="region of interest" description="Disordered" evidence="1">
    <location>
        <begin position="270"/>
        <end position="319"/>
    </location>
</feature>
<evidence type="ECO:0000313" key="2">
    <source>
        <dbReference type="EMBL" id="PFH62493.1"/>
    </source>
</evidence>
<dbReference type="PANTHER" id="PTHR38166:SF1">
    <property type="entry name" value="C2H2-TYPE DOMAIN-CONTAINING PROTEIN"/>
    <property type="match status" value="1"/>
</dbReference>